<dbReference type="InterPro" id="IPR039109">
    <property type="entry name" value="Ribosomal_eL30-like"/>
</dbReference>
<keyword evidence="3 5" id="KW-0687">Ribonucleoprotein</keyword>
<evidence type="ECO:0000256" key="4">
    <source>
        <dbReference type="ARBA" id="ARBA00035231"/>
    </source>
</evidence>
<evidence type="ECO:0000256" key="3">
    <source>
        <dbReference type="ARBA" id="ARBA00023274"/>
    </source>
</evidence>
<dbReference type="NCBIfam" id="NF002172">
    <property type="entry name" value="PRK01018.1"/>
    <property type="match status" value="1"/>
</dbReference>
<name>D3T9W8_ACIB4</name>
<reference evidence="7" key="1">
    <citation type="submission" date="2010-02" db="EMBL/GenBank/DDBJ databases">
        <title>Complete sequence of Aciduliprofundum boonei T469.</title>
        <authorList>
            <consortium name="US DOE Joint Genome Institute"/>
            <person name="Lucas S."/>
            <person name="Copeland A."/>
            <person name="Lapidus A."/>
            <person name="Cheng J.-F."/>
            <person name="Bruce D."/>
            <person name="Goodwin L."/>
            <person name="Pitluck S."/>
            <person name="Saunders E."/>
            <person name="Detter J.C."/>
            <person name="Han C."/>
            <person name="Tapia R."/>
            <person name="Land M."/>
            <person name="Hauser L."/>
            <person name="Kyrpides N."/>
            <person name="Mikhailova N."/>
            <person name="Flores G."/>
            <person name="Reysenbach A.-L."/>
            <person name="Woyke T."/>
        </authorList>
    </citation>
    <scope>NUCLEOTIDE SEQUENCE</scope>
    <source>
        <strain evidence="7">T469</strain>
    </source>
</reference>
<dbReference type="RefSeq" id="WP_012997325.1">
    <property type="nucleotide sequence ID" value="NC_013926.1"/>
</dbReference>
<dbReference type="PANTHER" id="PTHR11449">
    <property type="entry name" value="RIBOSOMAL PROTEIN L30"/>
    <property type="match status" value="1"/>
</dbReference>
<comment type="similarity">
    <text evidence="1 5">Belongs to the eukaryotic ribosomal protein eL30 family.</text>
</comment>
<dbReference type="OrthoDB" id="10759at2157"/>
<dbReference type="InterPro" id="IPR022991">
    <property type="entry name" value="Ribosomal_eL30_CS"/>
</dbReference>
<evidence type="ECO:0000256" key="2">
    <source>
        <dbReference type="ARBA" id="ARBA00022980"/>
    </source>
</evidence>
<evidence type="ECO:0000259" key="6">
    <source>
        <dbReference type="Pfam" id="PF01248"/>
    </source>
</evidence>
<dbReference type="Pfam" id="PF01248">
    <property type="entry name" value="Ribosomal_L7Ae"/>
    <property type="match status" value="1"/>
</dbReference>
<dbReference type="HAMAP" id="MF_00481">
    <property type="entry name" value="Ribosomal_eL30"/>
    <property type="match status" value="1"/>
</dbReference>
<dbReference type="GO" id="GO:0006412">
    <property type="term" value="P:translation"/>
    <property type="evidence" value="ECO:0007669"/>
    <property type="project" value="UniProtKB-UniRule"/>
</dbReference>
<keyword evidence="2 5" id="KW-0689">Ribosomal protein</keyword>
<sequence>MNREDIRKELKKILNTGKVYYGVKQARKAIDRGEAKLIIVADNCPEKEEVQNWNIPKIMFDGDGIELGALCGKPFNVSVLTIVDEGEGRLLRMVK</sequence>
<dbReference type="PROSITE" id="PS00993">
    <property type="entry name" value="RIBOSOMAL_L30E_2"/>
    <property type="match status" value="1"/>
</dbReference>
<protein>
    <recommendedName>
        <fullName evidence="4 5">Large ribosomal subunit protein eL30</fullName>
    </recommendedName>
</protein>
<dbReference type="Proteomes" id="UP000001400">
    <property type="component" value="Chromosome"/>
</dbReference>
<dbReference type="EMBL" id="CP001941">
    <property type="protein sequence ID" value="ADD08897.1"/>
    <property type="molecule type" value="Genomic_DNA"/>
</dbReference>
<evidence type="ECO:0000313" key="8">
    <source>
        <dbReference type="Proteomes" id="UP000001400"/>
    </source>
</evidence>
<evidence type="ECO:0000256" key="5">
    <source>
        <dbReference type="HAMAP-Rule" id="MF_00481"/>
    </source>
</evidence>
<dbReference type="GO" id="GO:0022625">
    <property type="term" value="C:cytosolic large ribosomal subunit"/>
    <property type="evidence" value="ECO:0007669"/>
    <property type="project" value="InterPro"/>
</dbReference>
<evidence type="ECO:0000313" key="7">
    <source>
        <dbReference type="EMBL" id="ADD08897.1"/>
    </source>
</evidence>
<dbReference type="InterPro" id="IPR000231">
    <property type="entry name" value="Ribosomal_eL30"/>
</dbReference>
<accession>D3T9W8</accession>
<dbReference type="InterPro" id="IPR029064">
    <property type="entry name" value="Ribosomal_eL30-like_sf"/>
</dbReference>
<dbReference type="HOGENOM" id="CLU_130502_1_0_2"/>
<dbReference type="GO" id="GO:0003735">
    <property type="term" value="F:structural constituent of ribosome"/>
    <property type="evidence" value="ECO:0007669"/>
    <property type="project" value="InterPro"/>
</dbReference>
<dbReference type="SUPFAM" id="SSF55315">
    <property type="entry name" value="L30e-like"/>
    <property type="match status" value="1"/>
</dbReference>
<gene>
    <name evidence="5" type="primary">rpl30e</name>
    <name evidence="7" type="ordered locus">Aboo_1088</name>
</gene>
<dbReference type="KEGG" id="abi:Aboo_1088"/>
<dbReference type="Gene3D" id="3.30.1330.30">
    <property type="match status" value="1"/>
</dbReference>
<organism evidence="7 8">
    <name type="scientific">Aciduliprofundum boonei (strain DSM 19572 / T469)</name>
    <dbReference type="NCBI Taxonomy" id="439481"/>
    <lineage>
        <taxon>Archaea</taxon>
        <taxon>Methanobacteriati</taxon>
        <taxon>Thermoplasmatota</taxon>
        <taxon>DHVE2 group</taxon>
        <taxon>Candidatus Aciduliprofundum</taxon>
    </lineage>
</organism>
<dbReference type="GO" id="GO:0003723">
    <property type="term" value="F:RNA binding"/>
    <property type="evidence" value="ECO:0007669"/>
    <property type="project" value="InterPro"/>
</dbReference>
<dbReference type="InterPro" id="IPR004038">
    <property type="entry name" value="Ribosomal_eL8/eL30/eS12/Gad45"/>
</dbReference>
<evidence type="ECO:0000256" key="1">
    <source>
        <dbReference type="ARBA" id="ARBA00007326"/>
    </source>
</evidence>
<feature type="domain" description="Ribosomal protein eL8/eL30/eS12/Gadd45" evidence="6">
    <location>
        <begin position="5"/>
        <end position="88"/>
    </location>
</feature>
<dbReference type="AlphaFoldDB" id="D3T9W8"/>
<keyword evidence="8" id="KW-1185">Reference proteome</keyword>
<proteinExistence type="inferred from homology"/>
<dbReference type="GeneID" id="8828046"/>